<dbReference type="EMBL" id="KB446543">
    <property type="protein sequence ID" value="EME41015.1"/>
    <property type="molecule type" value="Genomic_DNA"/>
</dbReference>
<comment type="similarity">
    <text evidence="2">Belongs to the asaB hydroxylase/desaturase family.</text>
</comment>
<accession>N1PHI6</accession>
<organism evidence="3 4">
    <name type="scientific">Dothistroma septosporum (strain NZE10 / CBS 128990)</name>
    <name type="common">Red band needle blight fungus</name>
    <name type="synonym">Mycosphaerella pini</name>
    <dbReference type="NCBI Taxonomy" id="675120"/>
    <lineage>
        <taxon>Eukaryota</taxon>
        <taxon>Fungi</taxon>
        <taxon>Dikarya</taxon>
        <taxon>Ascomycota</taxon>
        <taxon>Pezizomycotina</taxon>
        <taxon>Dothideomycetes</taxon>
        <taxon>Dothideomycetidae</taxon>
        <taxon>Mycosphaerellales</taxon>
        <taxon>Mycosphaerellaceae</taxon>
        <taxon>Dothistroma</taxon>
    </lineage>
</organism>
<evidence type="ECO:0008006" key="5">
    <source>
        <dbReference type="Google" id="ProtNLM"/>
    </source>
</evidence>
<keyword evidence="4" id="KW-1185">Reference proteome</keyword>
<dbReference type="PANTHER" id="PTHR34598">
    <property type="entry name" value="BLL6449 PROTEIN"/>
    <property type="match status" value="1"/>
</dbReference>
<proteinExistence type="inferred from homology"/>
<name>N1PHI6_DOTSN</name>
<dbReference type="PANTHER" id="PTHR34598:SF3">
    <property type="entry name" value="OXIDOREDUCTASE AN1597"/>
    <property type="match status" value="1"/>
</dbReference>
<reference evidence="4" key="1">
    <citation type="journal article" date="2012" name="PLoS Genet.">
        <title>The genomes of the fungal plant pathogens Cladosporium fulvum and Dothistroma septosporum reveal adaptation to different hosts and lifestyles but also signatures of common ancestry.</title>
        <authorList>
            <person name="de Wit P.J.G.M."/>
            <person name="van der Burgt A."/>
            <person name="Oekmen B."/>
            <person name="Stergiopoulos I."/>
            <person name="Abd-Elsalam K.A."/>
            <person name="Aerts A.L."/>
            <person name="Bahkali A.H."/>
            <person name="Beenen H.G."/>
            <person name="Chettri P."/>
            <person name="Cox M.P."/>
            <person name="Datema E."/>
            <person name="de Vries R.P."/>
            <person name="Dhillon B."/>
            <person name="Ganley A.R."/>
            <person name="Griffiths S.A."/>
            <person name="Guo Y."/>
            <person name="Hamelin R.C."/>
            <person name="Henrissat B."/>
            <person name="Kabir M.S."/>
            <person name="Jashni M.K."/>
            <person name="Kema G."/>
            <person name="Klaubauf S."/>
            <person name="Lapidus A."/>
            <person name="Levasseur A."/>
            <person name="Lindquist E."/>
            <person name="Mehrabi R."/>
            <person name="Ohm R.A."/>
            <person name="Owen T.J."/>
            <person name="Salamov A."/>
            <person name="Schwelm A."/>
            <person name="Schijlen E."/>
            <person name="Sun H."/>
            <person name="van den Burg H.A."/>
            <person name="van Ham R.C.H.J."/>
            <person name="Zhang S."/>
            <person name="Goodwin S.B."/>
            <person name="Grigoriev I.V."/>
            <person name="Collemare J."/>
            <person name="Bradshaw R.E."/>
        </authorList>
    </citation>
    <scope>NUCLEOTIDE SEQUENCE [LARGE SCALE GENOMIC DNA]</scope>
    <source>
        <strain evidence="4">NZE10 / CBS 128990</strain>
    </source>
</reference>
<dbReference type="OrthoDB" id="412788at2759"/>
<evidence type="ECO:0000313" key="3">
    <source>
        <dbReference type="EMBL" id="EME41015.1"/>
    </source>
</evidence>
<evidence type="ECO:0000256" key="1">
    <source>
        <dbReference type="ARBA" id="ARBA00023002"/>
    </source>
</evidence>
<keyword evidence="1" id="KW-0560">Oxidoreductase</keyword>
<reference evidence="3 4" key="2">
    <citation type="journal article" date="2012" name="PLoS Pathog.">
        <title>Diverse lifestyles and strategies of plant pathogenesis encoded in the genomes of eighteen Dothideomycetes fungi.</title>
        <authorList>
            <person name="Ohm R.A."/>
            <person name="Feau N."/>
            <person name="Henrissat B."/>
            <person name="Schoch C.L."/>
            <person name="Horwitz B.A."/>
            <person name="Barry K.W."/>
            <person name="Condon B.J."/>
            <person name="Copeland A.C."/>
            <person name="Dhillon B."/>
            <person name="Glaser F."/>
            <person name="Hesse C.N."/>
            <person name="Kosti I."/>
            <person name="LaButti K."/>
            <person name="Lindquist E.A."/>
            <person name="Lucas S."/>
            <person name="Salamov A.A."/>
            <person name="Bradshaw R.E."/>
            <person name="Ciuffetti L."/>
            <person name="Hamelin R.C."/>
            <person name="Kema G.H.J."/>
            <person name="Lawrence C."/>
            <person name="Scott J.A."/>
            <person name="Spatafora J.W."/>
            <person name="Turgeon B.G."/>
            <person name="de Wit P.J.G.M."/>
            <person name="Zhong S."/>
            <person name="Goodwin S.B."/>
            <person name="Grigoriev I.V."/>
        </authorList>
    </citation>
    <scope>NUCLEOTIDE SEQUENCE [LARGE SCALE GENOMIC DNA]</scope>
    <source>
        <strain evidence="4">NZE10 / CBS 128990</strain>
    </source>
</reference>
<gene>
    <name evidence="3" type="ORF">DOTSEDRAFT_74531</name>
</gene>
<dbReference type="AlphaFoldDB" id="N1PHI6"/>
<dbReference type="NCBIfam" id="NF041278">
    <property type="entry name" value="CmcJ_NvfI_EfuI"/>
    <property type="match status" value="1"/>
</dbReference>
<evidence type="ECO:0000256" key="2">
    <source>
        <dbReference type="ARBA" id="ARBA00023604"/>
    </source>
</evidence>
<sequence>METGNLRFLKLTDRLKEEKPFVSSVPFRFGSTCNFQEDEHAVQVQDVRGREGDFTLDTNGFQYLSHTFDNMPTEKIDGPGHPFLQEVVDVFKRLLGAREVVVYDCNVRKIGDKAHFQAARSAHIDHTRKNAFVRFKKALNPPPDMMLERWQALTLWCPLSHPVTDWPLAVCDYQTIRPETTQTIDTVLPHLTNEIYHLTFDEDQRWYFLSNQGPTEPLIMKAFDSDDSRATYSAHASFDSRNRDRPLGAPRNSVDVRVFAIY</sequence>
<dbReference type="GO" id="GO:0016491">
    <property type="term" value="F:oxidoreductase activity"/>
    <property type="evidence" value="ECO:0007669"/>
    <property type="project" value="UniProtKB-KW"/>
</dbReference>
<dbReference type="InterPro" id="IPR044053">
    <property type="entry name" value="AsaB-like"/>
</dbReference>
<dbReference type="OMA" id="QSDEEVW"/>
<dbReference type="HOGENOM" id="CLU_042688_2_0_1"/>
<evidence type="ECO:0000313" key="4">
    <source>
        <dbReference type="Proteomes" id="UP000016933"/>
    </source>
</evidence>
<dbReference type="Proteomes" id="UP000016933">
    <property type="component" value="Unassembled WGS sequence"/>
</dbReference>
<protein>
    <recommendedName>
        <fullName evidence="5">CmcJ-like methyltransferase</fullName>
    </recommendedName>
</protein>